<dbReference type="GO" id="GO:0009036">
    <property type="term" value="F:type II site-specific deoxyribonuclease activity"/>
    <property type="evidence" value="ECO:0007669"/>
    <property type="project" value="UniProtKB-EC"/>
</dbReference>
<dbReference type="Pfam" id="PF04555">
    <property type="entry name" value="XhoI"/>
    <property type="match status" value="1"/>
</dbReference>
<sequence length="243" mass="27373">MKQDDILRNLSARAGRAVAHYWATRAAQRDRQKQTGKADQGLRSAVTGGAQMDGFIDLFTELITAAGIPARYIFRSKDVELPGFFRPTKEWDLLVIREKTLLIAIEAKSQVGPSFGNNFNNRTEEAMGSALDLWTAYREHAYLASPQPFLGYFFMLEDCDASNNPVKVREPHFKVFPEFVGASYCRRYELFCRKLVLERYYTTSAFITSTASDGSRGLFSTPADDLSLERFAKILVGHLAAFV</sequence>
<accession>D5MMJ7</accession>
<dbReference type="STRING" id="671143.DAMO_3046"/>
<gene>
    <name evidence="1" type="primary">bstVIR</name>
    <name evidence="1" type="ORF">DAMO_3046</name>
</gene>
<name>D5MMJ7_METO1</name>
<proteinExistence type="predicted"/>
<keyword evidence="1" id="KW-0540">Nuclease</keyword>
<dbReference type="EMBL" id="FP565575">
    <property type="protein sequence ID" value="CBE70119.1"/>
    <property type="molecule type" value="Genomic_DNA"/>
</dbReference>
<reference evidence="1 2" key="1">
    <citation type="journal article" date="2010" name="Nature">
        <title>Nitrite-driven anaerobic methane oxidation by oxygenic bacteria.</title>
        <authorList>
            <person name="Ettwig K.F."/>
            <person name="Butler M.K."/>
            <person name="Le Paslier D."/>
            <person name="Pelletier E."/>
            <person name="Mangenot S."/>
            <person name="Kuypers M.M.M."/>
            <person name="Schreiber F."/>
            <person name="Dutilh B.E."/>
            <person name="Zedelius J."/>
            <person name="de Beer D."/>
            <person name="Gloerich J."/>
            <person name="Wessels H.J.C.T."/>
            <person name="van Allen T."/>
            <person name="Luesken F."/>
            <person name="Wu M."/>
            <person name="van de Pas-Schoonen K.T."/>
            <person name="Op den Camp H.J.M."/>
            <person name="Janssen-Megens E.M."/>
            <person name="Francoijs K-J."/>
            <person name="Stunnenberg H."/>
            <person name="Weissenbach J."/>
            <person name="Jetten M.S.M."/>
            <person name="Strous M."/>
        </authorList>
    </citation>
    <scope>NUCLEOTIDE SEQUENCE [LARGE SCALE GENOMIC DNA]</scope>
</reference>
<dbReference type="KEGG" id="mox:DAMO_3046"/>
<evidence type="ECO:0000313" key="2">
    <source>
        <dbReference type="Proteomes" id="UP000006898"/>
    </source>
</evidence>
<keyword evidence="1" id="KW-0378">Hydrolase</keyword>
<dbReference type="EC" id="3.1.21.4" evidence="1"/>
<dbReference type="REBASE" id="22905">
    <property type="entry name" value="MoxORF3047P"/>
</dbReference>
<organism evidence="1 2">
    <name type="scientific">Methylomirabilis oxygeniifera</name>
    <dbReference type="NCBI Taxonomy" id="671143"/>
    <lineage>
        <taxon>Bacteria</taxon>
        <taxon>Candidatus Methylomirabilota</taxon>
        <taxon>Candidatus Methylomirabilia</taxon>
        <taxon>Candidatus Methylomirabilales</taxon>
        <taxon>Candidatus Methylomirabilaceae</taxon>
        <taxon>Candidatus Methylomirabilis</taxon>
    </lineage>
</organism>
<dbReference type="PATRIC" id="fig|671143.5.peg.2674"/>
<dbReference type="InterPro" id="IPR007636">
    <property type="entry name" value="Restrct_endonuc_II_XhoI"/>
</dbReference>
<keyword evidence="1" id="KW-0255">Endonuclease</keyword>
<dbReference type="HOGENOM" id="CLU_097055_0_0_0"/>
<evidence type="ECO:0000313" key="1">
    <source>
        <dbReference type="EMBL" id="CBE70119.1"/>
    </source>
</evidence>
<dbReference type="eggNOG" id="ENOG502ZA74">
    <property type="taxonomic scope" value="Bacteria"/>
</dbReference>
<dbReference type="AlphaFoldDB" id="D5MMJ7"/>
<dbReference type="Proteomes" id="UP000006898">
    <property type="component" value="Chromosome"/>
</dbReference>
<dbReference type="GO" id="GO:0009307">
    <property type="term" value="P:DNA restriction-modification system"/>
    <property type="evidence" value="ECO:0007669"/>
    <property type="project" value="InterPro"/>
</dbReference>
<dbReference type="GO" id="GO:0003677">
    <property type="term" value="F:DNA binding"/>
    <property type="evidence" value="ECO:0007669"/>
    <property type="project" value="InterPro"/>
</dbReference>
<protein>
    <submittedName>
        <fullName evidence="1">Type-2 restriction enzyme BstVI (R.BstVI) (Type II restriction enzyme BstVI) (Endonuclease BstVI)</fullName>
        <ecNumber evidence="1">3.1.21.4</ecNumber>
    </submittedName>
</protein>